<keyword evidence="1" id="KW-1133">Transmembrane helix</keyword>
<evidence type="ECO:0000313" key="4">
    <source>
        <dbReference type="Proteomes" id="UP000037179"/>
    </source>
</evidence>
<sequence length="107" mass="11068">MGSILLAGQVTLALGLTVLLGVECAELARLRRFSTAAELPHVSRRVIAVVPPMCGAVGMTGGLLLRRGFEGGPWVAAGVVSVIIISVSAAVTLRLLRNGNRPQGRAI</sequence>
<feature type="transmembrane region" description="Helical" evidence="1">
    <location>
        <begin position="74"/>
        <end position="96"/>
    </location>
</feature>
<dbReference type="Proteomes" id="UP000180166">
    <property type="component" value="Chromosome"/>
</dbReference>
<gene>
    <name evidence="2" type="ORF">NS506_02834</name>
    <name evidence="3" type="ORF">NSK11_contig00017-0075</name>
</gene>
<dbReference type="EMBL" id="BBYQ01000017">
    <property type="protein sequence ID" value="GAP27406.1"/>
    <property type="molecule type" value="Genomic_DNA"/>
</dbReference>
<protein>
    <submittedName>
        <fullName evidence="3">Uncharacterized protein</fullName>
    </submittedName>
</protein>
<accession>A0ABC9YPT4</accession>
<dbReference type="EMBL" id="CP017839">
    <property type="protein sequence ID" value="APA96894.1"/>
    <property type="molecule type" value="Genomic_DNA"/>
</dbReference>
<dbReference type="RefSeq" id="WP_033086172.1">
    <property type="nucleotide sequence ID" value="NZ_AP017900.1"/>
</dbReference>
<dbReference type="GeneID" id="93369498"/>
<dbReference type="Proteomes" id="UP000037179">
    <property type="component" value="Unassembled WGS sequence"/>
</dbReference>
<organism evidence="3 4">
    <name type="scientific">Nocardia seriolae</name>
    <dbReference type="NCBI Taxonomy" id="37332"/>
    <lineage>
        <taxon>Bacteria</taxon>
        <taxon>Bacillati</taxon>
        <taxon>Actinomycetota</taxon>
        <taxon>Actinomycetes</taxon>
        <taxon>Mycobacteriales</taxon>
        <taxon>Nocardiaceae</taxon>
        <taxon>Nocardia</taxon>
    </lineage>
</organism>
<evidence type="ECO:0000313" key="3">
    <source>
        <dbReference type="EMBL" id="GAP27406.1"/>
    </source>
</evidence>
<proteinExistence type="predicted"/>
<reference evidence="2 5" key="3">
    <citation type="submission" date="2016-10" db="EMBL/GenBank/DDBJ databases">
        <title>Genome sequence of Nocardia seriolae strain EM150506, isolated from Anguila japonica.</title>
        <authorList>
            <person name="Han H.-J."/>
        </authorList>
    </citation>
    <scope>NUCLEOTIDE SEQUENCE [LARGE SCALE GENOMIC DNA]</scope>
    <source>
        <strain evidence="2 5">EM150506</strain>
    </source>
</reference>
<keyword evidence="1" id="KW-0812">Transmembrane</keyword>
<reference evidence="3 4" key="2">
    <citation type="journal article" date="2016" name="Genome Announc.">
        <title>Draft Genome Sequence of Erythromycin- and Oxytetracycline-Sensitive Nocardia seriolae Strain U-1 (NBRC 110359).</title>
        <authorList>
            <person name="Imajoh M."/>
            <person name="Sukeda M."/>
            <person name="Shimizu M."/>
            <person name="Yamane J."/>
            <person name="Ohnishi K."/>
            <person name="Oshima S."/>
        </authorList>
    </citation>
    <scope>NUCLEOTIDE SEQUENCE [LARGE SCALE GENOMIC DNA]</scope>
    <source>
        <strain evidence="3 4">U-1</strain>
    </source>
</reference>
<keyword evidence="1" id="KW-0472">Membrane</keyword>
<name>A0ABC9YPT4_9NOCA</name>
<evidence type="ECO:0000313" key="5">
    <source>
        <dbReference type="Proteomes" id="UP000180166"/>
    </source>
</evidence>
<dbReference type="KEGG" id="nsr:NS506_02834"/>
<dbReference type="AlphaFoldDB" id="A0ABC9YPT4"/>
<evidence type="ECO:0000313" key="2">
    <source>
        <dbReference type="EMBL" id="APA96894.1"/>
    </source>
</evidence>
<evidence type="ECO:0000256" key="1">
    <source>
        <dbReference type="SAM" id="Phobius"/>
    </source>
</evidence>
<keyword evidence="4" id="KW-1185">Reference proteome</keyword>
<reference evidence="4" key="1">
    <citation type="submission" date="2015-07" db="EMBL/GenBank/DDBJ databases">
        <title>Nocardia seriolae U-1 whole genome shotgun sequence.</title>
        <authorList>
            <person name="Imajoh M."/>
            <person name="Fukumoto Y."/>
            <person name="Sukeda M."/>
            <person name="Yamane J."/>
            <person name="Yamasaki K."/>
            <person name="Shimizu M."/>
            <person name="Ohnishi K."/>
            <person name="Oshima S."/>
        </authorList>
    </citation>
    <scope>NUCLEOTIDE SEQUENCE [LARGE SCALE GENOMIC DNA]</scope>
    <source>
        <strain evidence="4">U-1</strain>
    </source>
</reference>